<dbReference type="InterPro" id="IPR003593">
    <property type="entry name" value="AAA+_ATPase"/>
</dbReference>
<keyword evidence="4" id="KW-0378">Hydrolase</keyword>
<dbReference type="InterPro" id="IPR027417">
    <property type="entry name" value="P-loop_NTPase"/>
</dbReference>
<evidence type="ECO:0000313" key="4">
    <source>
        <dbReference type="EMBL" id="KAF2666780.1"/>
    </source>
</evidence>
<keyword evidence="1" id="KW-0175">Coiled coil</keyword>
<gene>
    <name evidence="4" type="ORF">BT63DRAFT_390201</name>
</gene>
<dbReference type="PANTHER" id="PTHR46411:SF1">
    <property type="entry name" value="FAMILY ATPASE, PUTATIVE (AFU_ORTHOLOGUE AFUA_7G05752)-RELATED"/>
    <property type="match status" value="1"/>
</dbReference>
<dbReference type="Pfam" id="PF23232">
    <property type="entry name" value="AAA_lid_13"/>
    <property type="match status" value="1"/>
</dbReference>
<dbReference type="GO" id="GO:0005524">
    <property type="term" value="F:ATP binding"/>
    <property type="evidence" value="ECO:0007669"/>
    <property type="project" value="InterPro"/>
</dbReference>
<dbReference type="SUPFAM" id="SSF52540">
    <property type="entry name" value="P-loop containing nucleoside triphosphate hydrolases"/>
    <property type="match status" value="1"/>
</dbReference>
<dbReference type="InterPro" id="IPR054289">
    <property type="entry name" value="DUF7025"/>
</dbReference>
<dbReference type="Gene3D" id="3.40.50.300">
    <property type="entry name" value="P-loop containing nucleotide triphosphate hydrolases"/>
    <property type="match status" value="1"/>
</dbReference>
<feature type="domain" description="AAA+ ATPase" evidence="3">
    <location>
        <begin position="538"/>
        <end position="662"/>
    </location>
</feature>
<feature type="region of interest" description="Disordered" evidence="2">
    <location>
        <begin position="370"/>
        <end position="408"/>
    </location>
</feature>
<dbReference type="Pfam" id="PF22942">
    <property type="entry name" value="DUF7025"/>
    <property type="match status" value="1"/>
</dbReference>
<sequence>MAQMLQAFQQMSAGTAAAASIPDPDPIADTLAQLAKANAAKAAAVASSGSRLRNRHGKAAYKRVDQIWDTNIHDYRLQETAKEQVDAFDGYVFHVRRRFDWENKYRNTQVDIKSKFLRDALQEVMKDVRAVSLVENEPSVDPNMLFLHLEEMRAFYKKTLKERIKKAKKNKKKKKLRKRAETMREHLKLMVSYLDKDFEATKKTLVPMLKAGNITFEYIWALFKPNSIAYTTTYGASEHPRCFKVDQAYREKTFTRGEFYVVEGRYLEYDGKNFGLGDFEVSIDAFKGPKKITSLAVYPLEYHKDPTALREQLIERGKKFVSLAGMNFKFMTGLAFQKKKRNILKFNINGRVMIDPKTFRRENANYQVSTVRNADDKDDDSDSDSCNCSDEEDNDRDMGLSDNESDGGNKTIKYRLVRDENNKTQIVEVNSDDENEVIHEEHLDKLPNGDTVDALSKKREFDEEELLISSSIVLGFSFVEKSWFEFSVAGIGEIVWNDTAFDSLVLDPNHKSIVKAQVCSHKFHSGETIDDVIQGKGKGLVFVLHGPPGVGKTLTAEGIAEFLRCPLYAVSAGDLGTDARIEHELNKIMAIAHSWGAVLLLDEADVFLEKRQHQDVHRNALVSVFLRLLEYFQGILFLTTNRVETFDEAFQSRIHIALKYNELGTKAKKEIWRMFLDKVTESGSQVSAFKESDYDRLAKSNLNGRQIKNMVKTAQALAVFEKNPLNMEHIRRVLDVSESFERDLKGGTGYDDAMRSYT</sequence>
<evidence type="ECO:0000313" key="5">
    <source>
        <dbReference type="Proteomes" id="UP000799302"/>
    </source>
</evidence>
<name>A0A6A6U4F2_9PEZI</name>
<dbReference type="Proteomes" id="UP000799302">
    <property type="component" value="Unassembled WGS sequence"/>
</dbReference>
<dbReference type="CDD" id="cd19481">
    <property type="entry name" value="RecA-like_protease"/>
    <property type="match status" value="1"/>
</dbReference>
<accession>A0A6A6U4F2</accession>
<evidence type="ECO:0000256" key="2">
    <source>
        <dbReference type="SAM" id="MobiDB-lite"/>
    </source>
</evidence>
<dbReference type="InterPro" id="IPR056599">
    <property type="entry name" value="AAA_lid_fung"/>
</dbReference>
<dbReference type="PANTHER" id="PTHR46411">
    <property type="entry name" value="FAMILY ATPASE, PUTATIVE-RELATED"/>
    <property type="match status" value="1"/>
</dbReference>
<dbReference type="SMART" id="SM00382">
    <property type="entry name" value="AAA"/>
    <property type="match status" value="1"/>
</dbReference>
<evidence type="ECO:0000259" key="3">
    <source>
        <dbReference type="SMART" id="SM00382"/>
    </source>
</evidence>
<dbReference type="GO" id="GO:0016887">
    <property type="term" value="F:ATP hydrolysis activity"/>
    <property type="evidence" value="ECO:0007669"/>
    <property type="project" value="InterPro"/>
</dbReference>
<keyword evidence="5" id="KW-1185">Reference proteome</keyword>
<feature type="compositionally biased region" description="Acidic residues" evidence="2">
    <location>
        <begin position="376"/>
        <end position="395"/>
    </location>
</feature>
<dbReference type="Pfam" id="PF00004">
    <property type="entry name" value="AAA"/>
    <property type="match status" value="1"/>
</dbReference>
<reference evidence="4" key="1">
    <citation type="journal article" date="2020" name="Stud. Mycol.">
        <title>101 Dothideomycetes genomes: a test case for predicting lifestyles and emergence of pathogens.</title>
        <authorList>
            <person name="Haridas S."/>
            <person name="Albert R."/>
            <person name="Binder M."/>
            <person name="Bloem J."/>
            <person name="Labutti K."/>
            <person name="Salamov A."/>
            <person name="Andreopoulos B."/>
            <person name="Baker S."/>
            <person name="Barry K."/>
            <person name="Bills G."/>
            <person name="Bluhm B."/>
            <person name="Cannon C."/>
            <person name="Castanera R."/>
            <person name="Culley D."/>
            <person name="Daum C."/>
            <person name="Ezra D."/>
            <person name="Gonzalez J."/>
            <person name="Henrissat B."/>
            <person name="Kuo A."/>
            <person name="Liang C."/>
            <person name="Lipzen A."/>
            <person name="Lutzoni F."/>
            <person name="Magnuson J."/>
            <person name="Mondo S."/>
            <person name="Nolan M."/>
            <person name="Ohm R."/>
            <person name="Pangilinan J."/>
            <person name="Park H.-J."/>
            <person name="Ramirez L."/>
            <person name="Alfaro M."/>
            <person name="Sun H."/>
            <person name="Tritt A."/>
            <person name="Yoshinaga Y."/>
            <person name="Zwiers L.-H."/>
            <person name="Turgeon B."/>
            <person name="Goodwin S."/>
            <person name="Spatafora J."/>
            <person name="Crous P."/>
            <person name="Grigoriev I."/>
        </authorList>
    </citation>
    <scope>NUCLEOTIDE SEQUENCE</scope>
    <source>
        <strain evidence="4">CBS 115976</strain>
    </source>
</reference>
<proteinExistence type="predicted"/>
<protein>
    <submittedName>
        <fullName evidence="4">P-loop containing nucleoside triphosphate hydrolase protein</fullName>
    </submittedName>
</protein>
<dbReference type="EMBL" id="MU004238">
    <property type="protein sequence ID" value="KAF2666780.1"/>
    <property type="molecule type" value="Genomic_DNA"/>
</dbReference>
<evidence type="ECO:0000256" key="1">
    <source>
        <dbReference type="SAM" id="Coils"/>
    </source>
</evidence>
<feature type="coiled-coil region" evidence="1">
    <location>
        <begin position="157"/>
        <end position="186"/>
    </location>
</feature>
<dbReference type="InterPro" id="IPR003959">
    <property type="entry name" value="ATPase_AAA_core"/>
</dbReference>
<organism evidence="4 5">
    <name type="scientific">Microthyrium microscopicum</name>
    <dbReference type="NCBI Taxonomy" id="703497"/>
    <lineage>
        <taxon>Eukaryota</taxon>
        <taxon>Fungi</taxon>
        <taxon>Dikarya</taxon>
        <taxon>Ascomycota</taxon>
        <taxon>Pezizomycotina</taxon>
        <taxon>Dothideomycetes</taxon>
        <taxon>Dothideomycetes incertae sedis</taxon>
        <taxon>Microthyriales</taxon>
        <taxon>Microthyriaceae</taxon>
        <taxon>Microthyrium</taxon>
    </lineage>
</organism>
<dbReference type="OrthoDB" id="10042665at2759"/>
<dbReference type="AlphaFoldDB" id="A0A6A6U4F2"/>